<feature type="region of interest" description="Disordered" evidence="6">
    <location>
        <begin position="583"/>
        <end position="653"/>
    </location>
</feature>
<evidence type="ECO:0000256" key="5">
    <source>
        <dbReference type="RuleBase" id="RU000682"/>
    </source>
</evidence>
<evidence type="ECO:0000313" key="8">
    <source>
        <dbReference type="EMBL" id="KAK7692980.1"/>
    </source>
</evidence>
<feature type="region of interest" description="Disordered" evidence="6">
    <location>
        <begin position="679"/>
        <end position="716"/>
    </location>
</feature>
<dbReference type="GO" id="GO:0000981">
    <property type="term" value="F:DNA-binding transcription factor activity, RNA polymerase II-specific"/>
    <property type="evidence" value="ECO:0007669"/>
    <property type="project" value="InterPro"/>
</dbReference>
<dbReference type="PANTHER" id="PTHR24324:SF9">
    <property type="entry name" value="HOMEOBOX DOMAIN-CONTAINING PROTEIN"/>
    <property type="match status" value="1"/>
</dbReference>
<feature type="compositionally biased region" description="Low complexity" evidence="6">
    <location>
        <begin position="694"/>
        <end position="704"/>
    </location>
</feature>
<feature type="compositionally biased region" description="Polar residues" evidence="6">
    <location>
        <begin position="601"/>
        <end position="611"/>
    </location>
</feature>
<feature type="region of interest" description="Disordered" evidence="6">
    <location>
        <begin position="737"/>
        <end position="810"/>
    </location>
</feature>
<feature type="compositionally biased region" description="Low complexity" evidence="6">
    <location>
        <begin position="612"/>
        <end position="634"/>
    </location>
</feature>
<dbReference type="Pfam" id="PF00046">
    <property type="entry name" value="Homeodomain"/>
    <property type="match status" value="1"/>
</dbReference>
<evidence type="ECO:0000256" key="6">
    <source>
        <dbReference type="SAM" id="MobiDB-lite"/>
    </source>
</evidence>
<dbReference type="GO" id="GO:0000978">
    <property type="term" value="F:RNA polymerase II cis-regulatory region sequence-specific DNA binding"/>
    <property type="evidence" value="ECO:0007669"/>
    <property type="project" value="TreeGrafter"/>
</dbReference>
<evidence type="ECO:0000256" key="2">
    <source>
        <dbReference type="ARBA" id="ARBA00023155"/>
    </source>
</evidence>
<evidence type="ECO:0000256" key="4">
    <source>
        <dbReference type="PROSITE-ProRule" id="PRU00108"/>
    </source>
</evidence>
<dbReference type="GO" id="GO:0030154">
    <property type="term" value="P:cell differentiation"/>
    <property type="evidence" value="ECO:0007669"/>
    <property type="project" value="TreeGrafter"/>
</dbReference>
<keyword evidence="1 4" id="KW-0238">DNA-binding</keyword>
<protein>
    <recommendedName>
        <fullName evidence="7">Homeobox domain-containing protein</fullName>
    </recommendedName>
</protein>
<evidence type="ECO:0000259" key="7">
    <source>
        <dbReference type="PROSITE" id="PS50071"/>
    </source>
</evidence>
<dbReference type="Gene3D" id="1.10.10.60">
    <property type="entry name" value="Homeodomain-like"/>
    <property type="match status" value="1"/>
</dbReference>
<dbReference type="CDD" id="cd00086">
    <property type="entry name" value="homeodomain"/>
    <property type="match status" value="1"/>
</dbReference>
<feature type="compositionally biased region" description="Low complexity" evidence="6">
    <location>
        <begin position="248"/>
        <end position="274"/>
    </location>
</feature>
<keyword evidence="2 4" id="KW-0371">Homeobox</keyword>
<dbReference type="EMBL" id="JASBNA010000004">
    <property type="protein sequence ID" value="KAK7692980.1"/>
    <property type="molecule type" value="Genomic_DNA"/>
</dbReference>
<gene>
    <name evidence="8" type="ORF">QCA50_004621</name>
</gene>
<keyword evidence="9" id="KW-1185">Reference proteome</keyword>
<dbReference type="SMART" id="SM00389">
    <property type="entry name" value="HOX"/>
    <property type="match status" value="1"/>
</dbReference>
<dbReference type="PANTHER" id="PTHR24324">
    <property type="entry name" value="HOMEOBOX PROTEIN HHEX"/>
    <property type="match status" value="1"/>
</dbReference>
<evidence type="ECO:0000256" key="3">
    <source>
        <dbReference type="ARBA" id="ARBA00023242"/>
    </source>
</evidence>
<accession>A0AAW0GUF1</accession>
<name>A0AAW0GUF1_9APHY</name>
<feature type="compositionally biased region" description="Basic and acidic residues" evidence="6">
    <location>
        <begin position="221"/>
        <end position="232"/>
    </location>
</feature>
<comment type="caution">
    <text evidence="8">The sequence shown here is derived from an EMBL/GenBank/DDBJ whole genome shotgun (WGS) entry which is preliminary data.</text>
</comment>
<feature type="compositionally biased region" description="Polar residues" evidence="6">
    <location>
        <begin position="743"/>
        <end position="761"/>
    </location>
</feature>
<feature type="compositionally biased region" description="Polar residues" evidence="6">
    <location>
        <begin position="294"/>
        <end position="303"/>
    </location>
</feature>
<evidence type="ECO:0000256" key="1">
    <source>
        <dbReference type="ARBA" id="ARBA00023125"/>
    </source>
</evidence>
<dbReference type="InterPro" id="IPR009057">
    <property type="entry name" value="Homeodomain-like_sf"/>
</dbReference>
<dbReference type="PROSITE" id="PS00027">
    <property type="entry name" value="HOMEOBOX_1"/>
    <property type="match status" value="1"/>
</dbReference>
<keyword evidence="3 4" id="KW-0539">Nucleus</keyword>
<dbReference type="SUPFAM" id="SSF46689">
    <property type="entry name" value="Homeodomain-like"/>
    <property type="match status" value="1"/>
</dbReference>
<feature type="compositionally biased region" description="Polar residues" evidence="6">
    <location>
        <begin position="775"/>
        <end position="795"/>
    </location>
</feature>
<feature type="DNA-binding region" description="Homeobox" evidence="4">
    <location>
        <begin position="161"/>
        <end position="220"/>
    </location>
</feature>
<dbReference type="InterPro" id="IPR051000">
    <property type="entry name" value="Homeobox_DNA-bind_prot"/>
</dbReference>
<dbReference type="AlphaFoldDB" id="A0AAW0GUF1"/>
<dbReference type="GO" id="GO:0005634">
    <property type="term" value="C:nucleus"/>
    <property type="evidence" value="ECO:0007669"/>
    <property type="project" value="UniProtKB-SubCell"/>
</dbReference>
<organism evidence="8 9">
    <name type="scientific">Cerrena zonata</name>
    <dbReference type="NCBI Taxonomy" id="2478898"/>
    <lineage>
        <taxon>Eukaryota</taxon>
        <taxon>Fungi</taxon>
        <taxon>Dikarya</taxon>
        <taxon>Basidiomycota</taxon>
        <taxon>Agaricomycotina</taxon>
        <taxon>Agaricomycetes</taxon>
        <taxon>Polyporales</taxon>
        <taxon>Cerrenaceae</taxon>
        <taxon>Cerrena</taxon>
    </lineage>
</organism>
<feature type="region of interest" description="Disordered" evidence="6">
    <location>
        <begin position="209"/>
        <end position="323"/>
    </location>
</feature>
<evidence type="ECO:0000313" key="9">
    <source>
        <dbReference type="Proteomes" id="UP001385951"/>
    </source>
</evidence>
<feature type="compositionally biased region" description="Polar residues" evidence="6">
    <location>
        <begin position="310"/>
        <end position="323"/>
    </location>
</feature>
<proteinExistence type="predicted"/>
<sequence length="899" mass="96149">MDLQHGVNGNAMDSLQHHHNHSPSLAAVVDQQQHSHPALYHVPPSLPPQQQLHHRYSQQFEQQQLESYDFPQSSSAYPVELDVDPLHHPLDSRILPISRELRQGPHPSLLSHPNGLPLHHPGQLSHIHPHRSNTCIPSLIPPGMDPAQVDMRTFYPYQPNEVKHRKRTTRSQLKVLEDVYSYDTKPNASLRKKLAEELGMTPRGVQVWFQNRRAKTKSQARKAEQGGKKEDENSPPPKPDVNGSTNTSESSSSSSSSPASSLSIHRTSISSASSVEDEASSSPTDALAAADDAQSVSSGSQTVRGECSVSPPSTSGTDAATSPTAVANANDDLESGSANPLLEMDNSIWTQPYPFGQPPAENAEASLDGIPPDAPVDAKNGIGLAEVDEAPNGYLNVPEHLRNQRRTSLPIIVSPPSASHQPMSYPPPSHLQRNIRGVGGLPPGFDPGHRRRSVDTNMLRLSAHPYAYAMAPPGAPAPALYGRSISSGGQSPGPNQVFRHGSMPHVFGEDRLQPPTEGFSPNGYPMHAPPMRRPPMHQRMSMPAPVLQKYYQQYQMHTQNLNSGSPPSAFNNQQARYGIPSREIPALIPGPLPSRDFSFGTAGSTSPNVNDSSPNLPANSTSSSPSGPSSAFPLQYPMSLEDPDTEDDASAVSSMSRFGSFTSMAGSDTSLTSAWCSDSGSGVNGVGGGELKEQQAQQQGLQGQSAPEGFDPDLRRASCVSTSGQFLEMFDGLGVGGGSTIGTPQPQNTQTLSGDGQSPNALNEGGERSPAVGKQASTKTEATNNGDGSTLNRNSLEYGLGTNEDSDGGNTLLYSSEYQELSAKGVHDFSPSYQLNDPAHYNGGYTADPYSSYGFSAMMDGNGNPVYDTGAIELQHMCVPSSMAMENFNMSNDSYPSYS</sequence>
<reference evidence="8 9" key="1">
    <citation type="submission" date="2022-09" db="EMBL/GenBank/DDBJ databases">
        <authorList>
            <person name="Palmer J.M."/>
        </authorList>
    </citation>
    <scope>NUCLEOTIDE SEQUENCE [LARGE SCALE GENOMIC DNA]</scope>
    <source>
        <strain evidence="8 9">DSM 7382</strain>
    </source>
</reference>
<dbReference type="InterPro" id="IPR017970">
    <property type="entry name" value="Homeobox_CS"/>
</dbReference>
<dbReference type="Proteomes" id="UP001385951">
    <property type="component" value="Unassembled WGS sequence"/>
</dbReference>
<dbReference type="InterPro" id="IPR001356">
    <property type="entry name" value="HD"/>
</dbReference>
<comment type="subcellular location">
    <subcellularLocation>
        <location evidence="4 5">Nucleus</location>
    </subcellularLocation>
</comment>
<dbReference type="PROSITE" id="PS50071">
    <property type="entry name" value="HOMEOBOX_2"/>
    <property type="match status" value="1"/>
</dbReference>
<feature type="domain" description="Homeobox" evidence="7">
    <location>
        <begin position="159"/>
        <end position="219"/>
    </location>
</feature>